<dbReference type="EMBL" id="CP115667">
    <property type="protein sequence ID" value="WBW49932.1"/>
    <property type="molecule type" value="Genomic_DNA"/>
</dbReference>
<dbReference type="Gene3D" id="3.40.50.300">
    <property type="entry name" value="P-loop containing nucleotide triphosphate hydrolases"/>
    <property type="match status" value="1"/>
</dbReference>
<proteinExistence type="inferred from homology"/>
<dbReference type="InterPro" id="IPR003593">
    <property type="entry name" value="AAA+_ATPase"/>
</dbReference>
<evidence type="ECO:0000313" key="9">
    <source>
        <dbReference type="EMBL" id="WBW49932.1"/>
    </source>
</evidence>
<gene>
    <name evidence="9" type="ORF">O6R05_07990</name>
</gene>
<evidence type="ECO:0000259" key="8">
    <source>
        <dbReference type="PROSITE" id="PS50893"/>
    </source>
</evidence>
<organism evidence="9 10">
    <name type="scientific">Peptoniphilus equinus</name>
    <dbReference type="NCBI Taxonomy" id="3016343"/>
    <lineage>
        <taxon>Bacteria</taxon>
        <taxon>Bacillati</taxon>
        <taxon>Bacillota</taxon>
        <taxon>Tissierellia</taxon>
        <taxon>Tissierellales</taxon>
        <taxon>Peptoniphilaceae</taxon>
        <taxon>Peptoniphilus</taxon>
    </lineage>
</organism>
<keyword evidence="7" id="KW-0472">Membrane</keyword>
<keyword evidence="6 9" id="KW-0067">ATP-binding</keyword>
<sequence length="327" mass="36101">MTKLLELQQVSISFFRGKTALRAVNNVDLVLHSGEILGLVGESGSGKSLLMKSVLGILPQGAHVTGGHIMFEGKDLATLSEKAFLSIRGRRIAMIFQDPMTALNPLRTIGYHVIEVLHRFRSLSGEAAKEVAVELLKDVGIPDPVKRLDQYPHEFSGGMRQRVMIALALAAKPDIIIADEPTTALDVTIQAQILDLLESIRRERGTSIILITHDLGVIASRCDRVAVMYGGRVLERGTVEDIFYEATQPYTQALLSAIARVDAEKTRLTPIPGSAPALWELGTSCPFYERCTVHMERCRGPFPDKTQHSPSHSSYCHRHIVRGEHHE</sequence>
<evidence type="ECO:0000256" key="2">
    <source>
        <dbReference type="ARBA" id="ARBA00005417"/>
    </source>
</evidence>
<dbReference type="InterPro" id="IPR013563">
    <property type="entry name" value="Oligopep_ABC_C"/>
</dbReference>
<dbReference type="InterPro" id="IPR003439">
    <property type="entry name" value="ABC_transporter-like_ATP-bd"/>
</dbReference>
<dbReference type="PROSITE" id="PS00211">
    <property type="entry name" value="ABC_TRANSPORTER_1"/>
    <property type="match status" value="1"/>
</dbReference>
<dbReference type="PANTHER" id="PTHR43297">
    <property type="entry name" value="OLIGOPEPTIDE TRANSPORT ATP-BINDING PROTEIN APPD"/>
    <property type="match status" value="1"/>
</dbReference>
<evidence type="ECO:0000256" key="6">
    <source>
        <dbReference type="ARBA" id="ARBA00022840"/>
    </source>
</evidence>
<reference evidence="9 10" key="1">
    <citation type="submission" date="2023-01" db="EMBL/GenBank/DDBJ databases">
        <authorList>
            <person name="Lee S.H."/>
            <person name="Jung H.S."/>
            <person name="Yun J.U."/>
        </authorList>
    </citation>
    <scope>NUCLEOTIDE SEQUENCE [LARGE SCALE GENOMIC DNA]</scope>
    <source>
        <strain evidence="9 10">CBA3646</strain>
    </source>
</reference>
<keyword evidence="5" id="KW-0547">Nucleotide-binding</keyword>
<keyword evidence="3" id="KW-0813">Transport</keyword>
<dbReference type="GO" id="GO:0005524">
    <property type="term" value="F:ATP binding"/>
    <property type="evidence" value="ECO:0007669"/>
    <property type="project" value="UniProtKB-KW"/>
</dbReference>
<dbReference type="PROSITE" id="PS50893">
    <property type="entry name" value="ABC_TRANSPORTER_2"/>
    <property type="match status" value="1"/>
</dbReference>
<evidence type="ECO:0000313" key="10">
    <source>
        <dbReference type="Proteomes" id="UP001210339"/>
    </source>
</evidence>
<evidence type="ECO:0000256" key="5">
    <source>
        <dbReference type="ARBA" id="ARBA00022741"/>
    </source>
</evidence>
<dbReference type="RefSeq" id="WP_271191463.1">
    <property type="nucleotide sequence ID" value="NZ_CP115667.1"/>
</dbReference>
<comment type="similarity">
    <text evidence="2">Belongs to the ABC transporter superfamily.</text>
</comment>
<dbReference type="PANTHER" id="PTHR43297:SF2">
    <property type="entry name" value="DIPEPTIDE TRANSPORT ATP-BINDING PROTEIN DPPD"/>
    <property type="match status" value="1"/>
</dbReference>
<protein>
    <submittedName>
        <fullName evidence="9">ABC transporter ATP-binding protein</fullName>
    </submittedName>
</protein>
<evidence type="ECO:0000256" key="4">
    <source>
        <dbReference type="ARBA" id="ARBA00022475"/>
    </source>
</evidence>
<feature type="domain" description="ABC transporter" evidence="8">
    <location>
        <begin position="7"/>
        <end position="255"/>
    </location>
</feature>
<dbReference type="Proteomes" id="UP001210339">
    <property type="component" value="Chromosome"/>
</dbReference>
<dbReference type="InterPro" id="IPR017871">
    <property type="entry name" value="ABC_transporter-like_CS"/>
</dbReference>
<dbReference type="Pfam" id="PF08352">
    <property type="entry name" value="oligo_HPY"/>
    <property type="match status" value="1"/>
</dbReference>
<evidence type="ECO:0000256" key="1">
    <source>
        <dbReference type="ARBA" id="ARBA00004202"/>
    </source>
</evidence>
<dbReference type="Pfam" id="PF00005">
    <property type="entry name" value="ABC_tran"/>
    <property type="match status" value="1"/>
</dbReference>
<dbReference type="SUPFAM" id="SSF52540">
    <property type="entry name" value="P-loop containing nucleoside triphosphate hydrolases"/>
    <property type="match status" value="1"/>
</dbReference>
<dbReference type="InterPro" id="IPR050388">
    <property type="entry name" value="ABC_Ni/Peptide_Import"/>
</dbReference>
<dbReference type="SMART" id="SM00382">
    <property type="entry name" value="AAA"/>
    <property type="match status" value="1"/>
</dbReference>
<accession>A0ABY7QT72</accession>
<comment type="subcellular location">
    <subcellularLocation>
        <location evidence="1">Cell membrane</location>
        <topology evidence="1">Peripheral membrane protein</topology>
    </subcellularLocation>
</comment>
<keyword evidence="4" id="KW-1003">Cell membrane</keyword>
<keyword evidence="10" id="KW-1185">Reference proteome</keyword>
<name>A0ABY7QT72_9FIRM</name>
<evidence type="ECO:0000256" key="3">
    <source>
        <dbReference type="ARBA" id="ARBA00022448"/>
    </source>
</evidence>
<evidence type="ECO:0000256" key="7">
    <source>
        <dbReference type="ARBA" id="ARBA00023136"/>
    </source>
</evidence>
<dbReference type="InterPro" id="IPR027417">
    <property type="entry name" value="P-loop_NTPase"/>
</dbReference>
<dbReference type="CDD" id="cd03257">
    <property type="entry name" value="ABC_NikE_OppD_transporters"/>
    <property type="match status" value="1"/>
</dbReference>
<dbReference type="NCBIfam" id="TIGR01727">
    <property type="entry name" value="oligo_HPY"/>
    <property type="match status" value="1"/>
</dbReference>